<proteinExistence type="predicted"/>
<evidence type="ECO:0000313" key="2">
    <source>
        <dbReference type="Proteomes" id="UP000696280"/>
    </source>
</evidence>
<protein>
    <submittedName>
        <fullName evidence="1">Uncharacterized protein</fullName>
    </submittedName>
</protein>
<dbReference type="EMBL" id="CAJVRL010000103">
    <property type="protein sequence ID" value="CAG8961087.1"/>
    <property type="molecule type" value="Genomic_DNA"/>
</dbReference>
<comment type="caution">
    <text evidence="1">The sequence shown here is derived from an EMBL/GenBank/DDBJ whole genome shotgun (WGS) entry which is preliminary data.</text>
</comment>
<reference evidence="1" key="1">
    <citation type="submission" date="2021-07" db="EMBL/GenBank/DDBJ databases">
        <authorList>
            <person name="Durling M."/>
        </authorList>
    </citation>
    <scope>NUCLEOTIDE SEQUENCE</scope>
</reference>
<dbReference type="Proteomes" id="UP000696280">
    <property type="component" value="Unassembled WGS sequence"/>
</dbReference>
<gene>
    <name evidence="1" type="ORF">HYFRA_00002629</name>
</gene>
<accession>A0A9N9Q0U1</accession>
<keyword evidence="2" id="KW-1185">Reference proteome</keyword>
<dbReference type="AlphaFoldDB" id="A0A9N9Q0U1"/>
<organism evidence="1 2">
    <name type="scientific">Hymenoscyphus fraxineus</name>
    <dbReference type="NCBI Taxonomy" id="746836"/>
    <lineage>
        <taxon>Eukaryota</taxon>
        <taxon>Fungi</taxon>
        <taxon>Dikarya</taxon>
        <taxon>Ascomycota</taxon>
        <taxon>Pezizomycotina</taxon>
        <taxon>Leotiomycetes</taxon>
        <taxon>Helotiales</taxon>
        <taxon>Helotiaceae</taxon>
        <taxon>Hymenoscyphus</taxon>
    </lineage>
</organism>
<evidence type="ECO:0000313" key="1">
    <source>
        <dbReference type="EMBL" id="CAG8961087.1"/>
    </source>
</evidence>
<name>A0A9N9Q0U1_9HELO</name>
<sequence length="157" mass="17490">MRLRLVSSLSCTFSLQQAVYGGVPPQLRLSASWLFTKSTFETKHRQPLSPPVVSPEPEAVRYEHATHCTTTAAEDSGEPLSMPAVAGAGKIFTRSSTLSGEMRLELGKTIRAPYYPKFVIKHQNIISAEIRIQMFQFGTEAKEHHCHSQSCWRKEGG</sequence>